<keyword evidence="1" id="KW-1133">Transmembrane helix</keyword>
<evidence type="ECO:0000313" key="3">
    <source>
        <dbReference type="Proteomes" id="UP000275078"/>
    </source>
</evidence>
<keyword evidence="1" id="KW-0472">Membrane</keyword>
<reference evidence="2 3" key="1">
    <citation type="journal article" date="2018" name="Nat. Ecol. Evol.">
        <title>Pezizomycetes genomes reveal the molecular basis of ectomycorrhizal truffle lifestyle.</title>
        <authorList>
            <person name="Murat C."/>
            <person name="Payen T."/>
            <person name="Noel B."/>
            <person name="Kuo A."/>
            <person name="Morin E."/>
            <person name="Chen J."/>
            <person name="Kohler A."/>
            <person name="Krizsan K."/>
            <person name="Balestrini R."/>
            <person name="Da Silva C."/>
            <person name="Montanini B."/>
            <person name="Hainaut M."/>
            <person name="Levati E."/>
            <person name="Barry K.W."/>
            <person name="Belfiori B."/>
            <person name="Cichocki N."/>
            <person name="Clum A."/>
            <person name="Dockter R.B."/>
            <person name="Fauchery L."/>
            <person name="Guy J."/>
            <person name="Iotti M."/>
            <person name="Le Tacon F."/>
            <person name="Lindquist E.A."/>
            <person name="Lipzen A."/>
            <person name="Malagnac F."/>
            <person name="Mello A."/>
            <person name="Molinier V."/>
            <person name="Miyauchi S."/>
            <person name="Poulain J."/>
            <person name="Riccioni C."/>
            <person name="Rubini A."/>
            <person name="Sitrit Y."/>
            <person name="Splivallo R."/>
            <person name="Traeger S."/>
            <person name="Wang M."/>
            <person name="Zifcakova L."/>
            <person name="Wipf D."/>
            <person name="Zambonelli A."/>
            <person name="Paolocci F."/>
            <person name="Nowrousian M."/>
            <person name="Ottonello S."/>
            <person name="Baldrian P."/>
            <person name="Spatafora J.W."/>
            <person name="Henrissat B."/>
            <person name="Nagy L.G."/>
            <person name="Aury J.M."/>
            <person name="Wincker P."/>
            <person name="Grigoriev I.V."/>
            <person name="Bonfante P."/>
            <person name="Martin F.M."/>
        </authorList>
    </citation>
    <scope>NUCLEOTIDE SEQUENCE [LARGE SCALE GENOMIC DNA]</scope>
    <source>
        <strain evidence="2 3">RN42</strain>
    </source>
</reference>
<keyword evidence="1" id="KW-0812">Transmembrane</keyword>
<keyword evidence="3" id="KW-1185">Reference proteome</keyword>
<name>A0A3N4HLE2_ASCIM</name>
<protein>
    <submittedName>
        <fullName evidence="2">Uncharacterized protein</fullName>
    </submittedName>
</protein>
<dbReference type="EMBL" id="ML119824">
    <property type="protein sequence ID" value="RPA73348.1"/>
    <property type="molecule type" value="Genomic_DNA"/>
</dbReference>
<dbReference type="AlphaFoldDB" id="A0A3N4HLE2"/>
<evidence type="ECO:0000256" key="1">
    <source>
        <dbReference type="SAM" id="Phobius"/>
    </source>
</evidence>
<accession>A0A3N4HLE2</accession>
<organism evidence="2 3">
    <name type="scientific">Ascobolus immersus RN42</name>
    <dbReference type="NCBI Taxonomy" id="1160509"/>
    <lineage>
        <taxon>Eukaryota</taxon>
        <taxon>Fungi</taxon>
        <taxon>Dikarya</taxon>
        <taxon>Ascomycota</taxon>
        <taxon>Pezizomycotina</taxon>
        <taxon>Pezizomycetes</taxon>
        <taxon>Pezizales</taxon>
        <taxon>Ascobolaceae</taxon>
        <taxon>Ascobolus</taxon>
    </lineage>
</organism>
<evidence type="ECO:0000313" key="2">
    <source>
        <dbReference type="EMBL" id="RPA73348.1"/>
    </source>
</evidence>
<dbReference type="Proteomes" id="UP000275078">
    <property type="component" value="Unassembled WGS sequence"/>
</dbReference>
<feature type="transmembrane region" description="Helical" evidence="1">
    <location>
        <begin position="50"/>
        <end position="73"/>
    </location>
</feature>
<gene>
    <name evidence="2" type="ORF">BJ508DRAFT_52851</name>
</gene>
<proteinExistence type="predicted"/>
<sequence length="80" mass="8927">MMILHANLAAPESAPMNHCTALSTPTRCKMFRKRLDRTRPVISFHPKPAIGLHSILLCHMASILLALSCVVLMSSHFLEF</sequence>